<dbReference type="EMBL" id="NRHC01000077">
    <property type="protein sequence ID" value="RIY31817.1"/>
    <property type="molecule type" value="Genomic_DNA"/>
</dbReference>
<name>A0A3A1Y6S3_9GAMM</name>
<evidence type="ECO:0000313" key="2">
    <source>
        <dbReference type="Proteomes" id="UP000265691"/>
    </source>
</evidence>
<sequence length="128" mass="14526">WFVLITNNTSLVPEQIRLVYTLKSNVERTFRSTKTGIGYERLLASNDKVLEGKMFCGLVADFIFEIIERIVPRIPKKFESGDPVTVSNFVKYLAGINVDDVISSNDDQFALIKAFSREIDAEYVALEL</sequence>
<evidence type="ECO:0008006" key="3">
    <source>
        <dbReference type="Google" id="ProtNLM"/>
    </source>
</evidence>
<keyword evidence="2" id="KW-1185">Reference proteome</keyword>
<reference evidence="1 2" key="1">
    <citation type="submission" date="2017-08" db="EMBL/GenBank/DDBJ databases">
        <title>Reclassification of Bisgaard taxon 37 and 44.</title>
        <authorList>
            <person name="Christensen H."/>
        </authorList>
    </citation>
    <scope>NUCLEOTIDE SEQUENCE [LARGE SCALE GENOMIC DNA]</scope>
    <source>
        <strain evidence="1 2">B96_3</strain>
    </source>
</reference>
<feature type="non-terminal residue" evidence="1">
    <location>
        <position position="1"/>
    </location>
</feature>
<gene>
    <name evidence="1" type="ORF">CKF54_06025</name>
</gene>
<accession>A0A3A1Y6S3</accession>
<comment type="caution">
    <text evidence="1">The sequence shown here is derived from an EMBL/GenBank/DDBJ whole genome shotgun (WGS) entry which is preliminary data.</text>
</comment>
<proteinExistence type="predicted"/>
<protein>
    <recommendedName>
        <fullName evidence="3">Transposase</fullName>
    </recommendedName>
</protein>
<organism evidence="1 2">
    <name type="scientific">Psittacicella hinzii</name>
    <dbReference type="NCBI Taxonomy" id="2028575"/>
    <lineage>
        <taxon>Bacteria</taxon>
        <taxon>Pseudomonadati</taxon>
        <taxon>Pseudomonadota</taxon>
        <taxon>Gammaproteobacteria</taxon>
        <taxon>Pasteurellales</taxon>
        <taxon>Psittacicellaceae</taxon>
        <taxon>Psittacicella</taxon>
    </lineage>
</organism>
<evidence type="ECO:0000313" key="1">
    <source>
        <dbReference type="EMBL" id="RIY31817.1"/>
    </source>
</evidence>
<dbReference type="RefSeq" id="WP_222987540.1">
    <property type="nucleotide sequence ID" value="NZ_NRHC01000077.1"/>
</dbReference>
<dbReference type="AlphaFoldDB" id="A0A3A1Y6S3"/>
<dbReference type="Proteomes" id="UP000265691">
    <property type="component" value="Unassembled WGS sequence"/>
</dbReference>